<reference evidence="2 3" key="1">
    <citation type="journal article" date="2018" name="BMC Genomics">
        <title>Comparative genome analyses reveal sequence features reflecting distinct modes of host-adaptation between dicot and monocot powdery mildew.</title>
        <authorList>
            <person name="Wu Y."/>
            <person name="Ma X."/>
            <person name="Pan Z."/>
            <person name="Kale S.D."/>
            <person name="Song Y."/>
            <person name="King H."/>
            <person name="Zhang Q."/>
            <person name="Presley C."/>
            <person name="Deng X."/>
            <person name="Wei C.I."/>
            <person name="Xiao S."/>
        </authorList>
    </citation>
    <scope>NUCLEOTIDE SEQUENCE [LARGE SCALE GENOMIC DNA]</scope>
    <source>
        <strain evidence="2">UMSG1</strain>
    </source>
</reference>
<gene>
    <name evidence="2" type="ORF">GcM1_226092</name>
</gene>
<dbReference type="Proteomes" id="UP000285326">
    <property type="component" value="Unassembled WGS sequence"/>
</dbReference>
<evidence type="ECO:0000256" key="1">
    <source>
        <dbReference type="SAM" id="MobiDB-lite"/>
    </source>
</evidence>
<name>A0A420IQ34_9PEZI</name>
<feature type="region of interest" description="Disordered" evidence="1">
    <location>
        <begin position="1"/>
        <end position="30"/>
    </location>
</feature>
<comment type="caution">
    <text evidence="2">The sequence shown here is derived from an EMBL/GenBank/DDBJ whole genome shotgun (WGS) entry which is preliminary data.</text>
</comment>
<protein>
    <submittedName>
        <fullName evidence="2">Uncharacterized protein</fullName>
    </submittedName>
</protein>
<evidence type="ECO:0000313" key="3">
    <source>
        <dbReference type="Proteomes" id="UP000285326"/>
    </source>
</evidence>
<organism evidence="2 3">
    <name type="scientific">Golovinomyces cichoracearum</name>
    <dbReference type="NCBI Taxonomy" id="62708"/>
    <lineage>
        <taxon>Eukaryota</taxon>
        <taxon>Fungi</taxon>
        <taxon>Dikarya</taxon>
        <taxon>Ascomycota</taxon>
        <taxon>Pezizomycotina</taxon>
        <taxon>Leotiomycetes</taxon>
        <taxon>Erysiphales</taxon>
        <taxon>Erysiphaceae</taxon>
        <taxon>Golovinomyces</taxon>
    </lineage>
</organism>
<dbReference type="AlphaFoldDB" id="A0A420IQ34"/>
<feature type="region of interest" description="Disordered" evidence="1">
    <location>
        <begin position="160"/>
        <end position="180"/>
    </location>
</feature>
<dbReference type="EMBL" id="MCBS01022609">
    <property type="protein sequence ID" value="RKF76612.1"/>
    <property type="molecule type" value="Genomic_DNA"/>
</dbReference>
<accession>A0A420IQ34</accession>
<sequence length="180" mass="20762">MAETDKLRGTSISPRHIDSLDPETWGQPVDKTSSSVALTTYAVKLLADWEEYKEHGEDLFLLFKEEFANWSPDMFGKIKSPFKKIFRDYFHNNGVYTGKKTTAIGPAMITLLNAGALPEWPRETEQSMQDQQCQSRQFNCPQQQIVRQSKEGQFLRTNIQTYNPQSPDPIRPIRFQSPYP</sequence>
<proteinExistence type="predicted"/>
<evidence type="ECO:0000313" key="2">
    <source>
        <dbReference type="EMBL" id="RKF76612.1"/>
    </source>
</evidence>